<evidence type="ECO:0000256" key="1">
    <source>
        <dbReference type="ARBA" id="ARBA00022723"/>
    </source>
</evidence>
<dbReference type="EMBL" id="PVZG01000003">
    <property type="protein sequence ID" value="PRY31497.1"/>
    <property type="molecule type" value="Genomic_DNA"/>
</dbReference>
<reference evidence="3 4" key="1">
    <citation type="submission" date="2018-03" db="EMBL/GenBank/DDBJ databases">
        <title>Genomic Encyclopedia of Archaeal and Bacterial Type Strains, Phase II (KMG-II): from individual species to whole genera.</title>
        <authorList>
            <person name="Goeker M."/>
        </authorList>
    </citation>
    <scope>NUCLEOTIDE SEQUENCE [LARGE SCALE GENOMIC DNA]</scope>
    <source>
        <strain evidence="3 4">DSM 45348</strain>
    </source>
</reference>
<keyword evidence="1" id="KW-0479">Metal-binding</keyword>
<dbReference type="OrthoDB" id="482456at2"/>
<dbReference type="AlphaFoldDB" id="A0A2T0SDK5"/>
<sequence length="297" mass="29347">MRPARLGVVLVAHGSRDPRAGRATEALAAAVRADHPEWDVRASYLDHSVPRPRSALAALAAEGHERAVLVPLLLTAAYHGRVDVPGEITAARADGVRLGVELADVLGPVDGVVPELLLDGLMGRLAAASSAASSGGVACPGGASLPDGVARPGGASLPDGVARPGGVAFPGGVVRGLDALVLAAAGTRSAAARGTVELAAAALSARSGLPCRVAYASAAPPVSGDVVGDLRASGYERVGLVSYFLAPGLLWDTTAGSAREAGVRVVAEPLADAPELVALVAARVVAAAGRRPAAAAA</sequence>
<name>A0A2T0SDK5_9ACTN</name>
<comment type="caution">
    <text evidence="3">The sequence shown here is derived from an EMBL/GenBank/DDBJ whole genome shotgun (WGS) entry which is preliminary data.</text>
</comment>
<gene>
    <name evidence="3" type="ORF">CLV70_103384</name>
</gene>
<keyword evidence="4" id="KW-1185">Reference proteome</keyword>
<accession>A0A2T0SDK5</accession>
<dbReference type="GO" id="GO:0016829">
    <property type="term" value="F:lyase activity"/>
    <property type="evidence" value="ECO:0007669"/>
    <property type="project" value="UniProtKB-KW"/>
</dbReference>
<dbReference type="PANTHER" id="PTHR33542:SF5">
    <property type="entry name" value="FERROCHELATASE CHE1"/>
    <property type="match status" value="1"/>
</dbReference>
<dbReference type="Pfam" id="PF01903">
    <property type="entry name" value="CbiX"/>
    <property type="match status" value="2"/>
</dbReference>
<evidence type="ECO:0000313" key="3">
    <source>
        <dbReference type="EMBL" id="PRY31497.1"/>
    </source>
</evidence>
<dbReference type="RefSeq" id="WP_106125960.1">
    <property type="nucleotide sequence ID" value="NZ_PVZG01000003.1"/>
</dbReference>
<dbReference type="Proteomes" id="UP000239209">
    <property type="component" value="Unassembled WGS sequence"/>
</dbReference>
<evidence type="ECO:0000313" key="4">
    <source>
        <dbReference type="Proteomes" id="UP000239209"/>
    </source>
</evidence>
<protein>
    <submittedName>
        <fullName evidence="3">CbiX protein</fullName>
    </submittedName>
</protein>
<dbReference type="CDD" id="cd03416">
    <property type="entry name" value="CbiX_SirB_N"/>
    <property type="match status" value="1"/>
</dbReference>
<proteinExistence type="predicted"/>
<dbReference type="PANTHER" id="PTHR33542">
    <property type="entry name" value="SIROHYDROCHLORIN FERROCHELATASE, CHLOROPLASTIC"/>
    <property type="match status" value="1"/>
</dbReference>
<dbReference type="InterPro" id="IPR050963">
    <property type="entry name" value="Sirohydro_Cobaltochel/CbiX"/>
</dbReference>
<keyword evidence="2" id="KW-0456">Lyase</keyword>
<dbReference type="InterPro" id="IPR002762">
    <property type="entry name" value="CbiX-like"/>
</dbReference>
<organism evidence="3 4">
    <name type="scientific">Pseudosporangium ferrugineum</name>
    <dbReference type="NCBI Taxonomy" id="439699"/>
    <lineage>
        <taxon>Bacteria</taxon>
        <taxon>Bacillati</taxon>
        <taxon>Actinomycetota</taxon>
        <taxon>Actinomycetes</taxon>
        <taxon>Micromonosporales</taxon>
        <taxon>Micromonosporaceae</taxon>
        <taxon>Pseudosporangium</taxon>
    </lineage>
</organism>
<dbReference type="SUPFAM" id="SSF53800">
    <property type="entry name" value="Chelatase"/>
    <property type="match status" value="2"/>
</dbReference>
<dbReference type="GO" id="GO:0046872">
    <property type="term" value="F:metal ion binding"/>
    <property type="evidence" value="ECO:0007669"/>
    <property type="project" value="UniProtKB-KW"/>
</dbReference>
<evidence type="ECO:0000256" key="2">
    <source>
        <dbReference type="ARBA" id="ARBA00023239"/>
    </source>
</evidence>
<dbReference type="Gene3D" id="3.40.50.1400">
    <property type="match status" value="2"/>
</dbReference>